<gene>
    <name evidence="1" type="ORF">UW60_C0027G0006</name>
</gene>
<sequence>MATKITKENFQAYLKVQNSGKTNMFDLRNVVKLSGLSREKILEIMTNYRKYKKRWEVIET</sequence>
<comment type="caution">
    <text evidence="1">The sequence shown here is derived from an EMBL/GenBank/DDBJ whole genome shotgun (WGS) entry which is preliminary data.</text>
</comment>
<evidence type="ECO:0000313" key="2">
    <source>
        <dbReference type="Proteomes" id="UP000034826"/>
    </source>
</evidence>
<proteinExistence type="predicted"/>
<dbReference type="Proteomes" id="UP000034826">
    <property type="component" value="Unassembled WGS sequence"/>
</dbReference>
<accession>A0A0G1J4M6</accession>
<evidence type="ECO:0000313" key="1">
    <source>
        <dbReference type="EMBL" id="KKT66220.1"/>
    </source>
</evidence>
<dbReference type="AlphaFoldDB" id="A0A0G1J4M6"/>
<organism evidence="1 2">
    <name type="scientific">Candidatus Woesebacteria bacterium GW2011_GWA2_44_33</name>
    <dbReference type="NCBI Taxonomy" id="1618564"/>
    <lineage>
        <taxon>Bacteria</taxon>
        <taxon>Candidatus Woeseibacteriota</taxon>
    </lineage>
</organism>
<name>A0A0G1J4M6_9BACT</name>
<reference evidence="1 2" key="1">
    <citation type="journal article" date="2015" name="Nature">
        <title>rRNA introns, odd ribosomes, and small enigmatic genomes across a large radiation of phyla.</title>
        <authorList>
            <person name="Brown C.T."/>
            <person name="Hug L.A."/>
            <person name="Thomas B.C."/>
            <person name="Sharon I."/>
            <person name="Castelle C.J."/>
            <person name="Singh A."/>
            <person name="Wilkins M.J."/>
            <person name="Williams K.H."/>
            <person name="Banfield J.F."/>
        </authorList>
    </citation>
    <scope>NUCLEOTIDE SEQUENCE [LARGE SCALE GENOMIC DNA]</scope>
</reference>
<dbReference type="EMBL" id="LCIY01000027">
    <property type="protein sequence ID" value="KKT66220.1"/>
    <property type="molecule type" value="Genomic_DNA"/>
</dbReference>
<protein>
    <submittedName>
        <fullName evidence="1">Uncharacterized protein</fullName>
    </submittedName>
</protein>